<dbReference type="EMBL" id="JAEAOA010002345">
    <property type="protein sequence ID" value="KAK3590109.1"/>
    <property type="molecule type" value="Genomic_DNA"/>
</dbReference>
<accession>A0AAE0SDU4</accession>
<dbReference type="AlphaFoldDB" id="A0AAE0SDU4"/>
<sequence>AKILTFYRGLSTYAVLLQRMEDNERLWTMNLTLDLQHSGQYKIHELQNYFVTIGCIIESISGKKPTIDVDKPFDSIKLSTDFAYGSSEGNYALKRLEQFLEISQKELNDKRKMRAQNRKGVKSQQKENPKKERKSRRKTKKIM</sequence>
<dbReference type="Proteomes" id="UP001195483">
    <property type="component" value="Unassembled WGS sequence"/>
</dbReference>
<reference evidence="2" key="2">
    <citation type="journal article" date="2021" name="Genome Biol. Evol.">
        <title>Developing a high-quality reference genome for a parasitic bivalve with doubly uniparental inheritance (Bivalvia: Unionida).</title>
        <authorList>
            <person name="Smith C.H."/>
        </authorList>
    </citation>
    <scope>NUCLEOTIDE SEQUENCE</scope>
    <source>
        <strain evidence="2">CHS0354</strain>
        <tissue evidence="2">Mantle</tissue>
    </source>
</reference>
<reference evidence="2" key="3">
    <citation type="submission" date="2023-05" db="EMBL/GenBank/DDBJ databases">
        <authorList>
            <person name="Smith C.H."/>
        </authorList>
    </citation>
    <scope>NUCLEOTIDE SEQUENCE</scope>
    <source>
        <strain evidence="2">CHS0354</strain>
        <tissue evidence="2">Mantle</tissue>
    </source>
</reference>
<organism evidence="2 3">
    <name type="scientific">Potamilus streckersoni</name>
    <dbReference type="NCBI Taxonomy" id="2493646"/>
    <lineage>
        <taxon>Eukaryota</taxon>
        <taxon>Metazoa</taxon>
        <taxon>Spiralia</taxon>
        <taxon>Lophotrochozoa</taxon>
        <taxon>Mollusca</taxon>
        <taxon>Bivalvia</taxon>
        <taxon>Autobranchia</taxon>
        <taxon>Heteroconchia</taxon>
        <taxon>Palaeoheterodonta</taxon>
        <taxon>Unionida</taxon>
        <taxon>Unionoidea</taxon>
        <taxon>Unionidae</taxon>
        <taxon>Ambleminae</taxon>
        <taxon>Lampsilini</taxon>
        <taxon>Potamilus</taxon>
    </lineage>
</organism>
<proteinExistence type="predicted"/>
<feature type="compositionally biased region" description="Basic residues" evidence="1">
    <location>
        <begin position="111"/>
        <end position="121"/>
    </location>
</feature>
<gene>
    <name evidence="2" type="ORF">CHS0354_041156</name>
</gene>
<evidence type="ECO:0000313" key="2">
    <source>
        <dbReference type="EMBL" id="KAK3590109.1"/>
    </source>
</evidence>
<name>A0AAE0SDU4_9BIVA</name>
<feature type="region of interest" description="Disordered" evidence="1">
    <location>
        <begin position="107"/>
        <end position="143"/>
    </location>
</feature>
<keyword evidence="3" id="KW-1185">Reference proteome</keyword>
<feature type="compositionally biased region" description="Basic residues" evidence="1">
    <location>
        <begin position="131"/>
        <end position="143"/>
    </location>
</feature>
<protein>
    <submittedName>
        <fullName evidence="2">Uncharacterized protein</fullName>
    </submittedName>
</protein>
<evidence type="ECO:0000256" key="1">
    <source>
        <dbReference type="SAM" id="MobiDB-lite"/>
    </source>
</evidence>
<evidence type="ECO:0000313" key="3">
    <source>
        <dbReference type="Proteomes" id="UP001195483"/>
    </source>
</evidence>
<feature type="non-terminal residue" evidence="2">
    <location>
        <position position="1"/>
    </location>
</feature>
<comment type="caution">
    <text evidence="2">The sequence shown here is derived from an EMBL/GenBank/DDBJ whole genome shotgun (WGS) entry which is preliminary data.</text>
</comment>
<reference evidence="2" key="1">
    <citation type="journal article" date="2021" name="Genome Biol. Evol.">
        <title>A High-Quality Reference Genome for a Parasitic Bivalve with Doubly Uniparental Inheritance (Bivalvia: Unionida).</title>
        <authorList>
            <person name="Smith C.H."/>
        </authorList>
    </citation>
    <scope>NUCLEOTIDE SEQUENCE</scope>
    <source>
        <strain evidence="2">CHS0354</strain>
    </source>
</reference>